<accession>A0A2J6TQA8</accession>
<sequence length="169" mass="18669">MIIERWNEDRPSRGRRRRRQITAKLLMTQTPSGVEEMCQLVRERCCSLSKLAPERKSSSAGSTASFLTAHASPGGAKGEITSHQRDCYWTIPCSAFVALVGCYVSTCGTQRVSTDDHGQRVTRRALTSQALSESVSKCRRWEGIHEQGFGPPAGAVRRCIELCHETEGA</sequence>
<gene>
    <name evidence="1" type="ORF">K444DRAFT_174184</name>
</gene>
<dbReference type="AlphaFoldDB" id="A0A2J6TQA8"/>
<dbReference type="EMBL" id="KZ613746">
    <property type="protein sequence ID" value="PMD65213.1"/>
    <property type="molecule type" value="Genomic_DNA"/>
</dbReference>
<proteinExistence type="predicted"/>
<protein>
    <submittedName>
        <fullName evidence="1">Uncharacterized protein</fullName>
    </submittedName>
</protein>
<organism evidence="1 2">
    <name type="scientific">Hyaloscypha bicolor E</name>
    <dbReference type="NCBI Taxonomy" id="1095630"/>
    <lineage>
        <taxon>Eukaryota</taxon>
        <taxon>Fungi</taxon>
        <taxon>Dikarya</taxon>
        <taxon>Ascomycota</taxon>
        <taxon>Pezizomycotina</taxon>
        <taxon>Leotiomycetes</taxon>
        <taxon>Helotiales</taxon>
        <taxon>Hyaloscyphaceae</taxon>
        <taxon>Hyaloscypha</taxon>
        <taxon>Hyaloscypha bicolor</taxon>
    </lineage>
</organism>
<dbReference type="InParanoid" id="A0A2J6TQA8"/>
<reference evidence="1 2" key="1">
    <citation type="submission" date="2016-04" db="EMBL/GenBank/DDBJ databases">
        <title>A degradative enzymes factory behind the ericoid mycorrhizal symbiosis.</title>
        <authorList>
            <consortium name="DOE Joint Genome Institute"/>
            <person name="Martino E."/>
            <person name="Morin E."/>
            <person name="Grelet G."/>
            <person name="Kuo A."/>
            <person name="Kohler A."/>
            <person name="Daghino S."/>
            <person name="Barry K."/>
            <person name="Choi C."/>
            <person name="Cichocki N."/>
            <person name="Clum A."/>
            <person name="Copeland A."/>
            <person name="Hainaut M."/>
            <person name="Haridas S."/>
            <person name="Labutti K."/>
            <person name="Lindquist E."/>
            <person name="Lipzen A."/>
            <person name="Khouja H.-R."/>
            <person name="Murat C."/>
            <person name="Ohm R."/>
            <person name="Olson A."/>
            <person name="Spatafora J."/>
            <person name="Veneault-Fourrey C."/>
            <person name="Henrissat B."/>
            <person name="Grigoriev I."/>
            <person name="Martin F."/>
            <person name="Perotto S."/>
        </authorList>
    </citation>
    <scope>NUCLEOTIDE SEQUENCE [LARGE SCALE GENOMIC DNA]</scope>
    <source>
        <strain evidence="1 2">E</strain>
    </source>
</reference>
<evidence type="ECO:0000313" key="2">
    <source>
        <dbReference type="Proteomes" id="UP000235371"/>
    </source>
</evidence>
<evidence type="ECO:0000313" key="1">
    <source>
        <dbReference type="EMBL" id="PMD65213.1"/>
    </source>
</evidence>
<name>A0A2J6TQA8_9HELO</name>
<keyword evidence="2" id="KW-1185">Reference proteome</keyword>
<dbReference type="Proteomes" id="UP000235371">
    <property type="component" value="Unassembled WGS sequence"/>
</dbReference>
<dbReference type="GeneID" id="36578844"/>
<dbReference type="RefSeq" id="XP_024742117.1">
    <property type="nucleotide sequence ID" value="XM_024870762.1"/>
</dbReference>